<sequence length="248" mass="28196">MAIDRLYQDSNLAQFYDFDNEWTPDYEYYVELAKNAHAILDLGCGTGRLTNQIALTYPDKVVFGSDIAGSMLDIAKSKPAGSQITWVQSDAKQLALSQKFDLIILSGHAFQVFLTHQERVAVLKRIDEHLAEGGKCIFDSRNPLAKEWLTWTEAESKRQFTHPTLGPVLAWNDFRTDDATVIYGTYYQIVNSKQEYRAFSAITFASFTEIEQALADANLIAANVFGNWQEEAYHDQAEEMIFIVRKNK</sequence>
<dbReference type="SUPFAM" id="SSF53335">
    <property type="entry name" value="S-adenosyl-L-methionine-dependent methyltransferases"/>
    <property type="match status" value="1"/>
</dbReference>
<keyword evidence="1 3" id="KW-0808">Transferase</keyword>
<dbReference type="Gene3D" id="3.40.50.150">
    <property type="entry name" value="Vaccinia Virus protein VP39"/>
    <property type="match status" value="1"/>
</dbReference>
<dbReference type="InterPro" id="IPR029063">
    <property type="entry name" value="SAM-dependent_MTases_sf"/>
</dbReference>
<gene>
    <name evidence="4" type="ORF">LY16_02321</name>
    <name evidence="3" type="ORF">XDD1_2141</name>
</gene>
<dbReference type="PANTHER" id="PTHR43861">
    <property type="entry name" value="TRANS-ACONITATE 2-METHYLTRANSFERASE-RELATED"/>
    <property type="match status" value="1"/>
</dbReference>
<dbReference type="EMBL" id="FO704550">
    <property type="protein sequence ID" value="CDG17840.1"/>
    <property type="molecule type" value="Genomic_DNA"/>
</dbReference>
<dbReference type="GO" id="GO:0032259">
    <property type="term" value="P:methylation"/>
    <property type="evidence" value="ECO:0007669"/>
    <property type="project" value="UniProtKB-KW"/>
</dbReference>
<dbReference type="CDD" id="cd02440">
    <property type="entry name" value="AdoMet_MTases"/>
    <property type="match status" value="1"/>
</dbReference>
<dbReference type="HOGENOM" id="CLU_069129_7_4_6"/>
<evidence type="ECO:0000313" key="6">
    <source>
        <dbReference type="Proteomes" id="UP000324170"/>
    </source>
</evidence>
<evidence type="ECO:0000313" key="4">
    <source>
        <dbReference type="EMBL" id="TYP03610.1"/>
    </source>
</evidence>
<dbReference type="STRING" id="351671.XDD1_2141"/>
<organism evidence="3 5">
    <name type="scientific">Xenorhabdus doucetiae</name>
    <dbReference type="NCBI Taxonomy" id="351671"/>
    <lineage>
        <taxon>Bacteria</taxon>
        <taxon>Pseudomonadati</taxon>
        <taxon>Pseudomonadota</taxon>
        <taxon>Gammaproteobacteria</taxon>
        <taxon>Enterobacterales</taxon>
        <taxon>Morganellaceae</taxon>
        <taxon>Xenorhabdus</taxon>
    </lineage>
</organism>
<name>A0A068QVF4_9GAMM</name>
<dbReference type="EMBL" id="VNHN01000037">
    <property type="protein sequence ID" value="TYP03610.1"/>
    <property type="molecule type" value="Genomic_DNA"/>
</dbReference>
<dbReference type="Proteomes" id="UP000032721">
    <property type="component" value="Chromosome"/>
</dbReference>
<accession>A0A068QVF4</accession>
<dbReference type="RefSeq" id="WP_045970788.1">
    <property type="nucleotide sequence ID" value="NZ_CAWMED010000001.1"/>
</dbReference>
<dbReference type="AlphaFoldDB" id="A0A068QVF4"/>
<dbReference type="OrthoDB" id="9791837at2"/>
<dbReference type="Pfam" id="PF13649">
    <property type="entry name" value="Methyltransf_25"/>
    <property type="match status" value="1"/>
</dbReference>
<evidence type="ECO:0000256" key="1">
    <source>
        <dbReference type="ARBA" id="ARBA00022679"/>
    </source>
</evidence>
<dbReference type="Proteomes" id="UP000324170">
    <property type="component" value="Unassembled WGS sequence"/>
</dbReference>
<feature type="domain" description="Methyltransferase" evidence="2">
    <location>
        <begin position="39"/>
        <end position="134"/>
    </location>
</feature>
<evidence type="ECO:0000313" key="5">
    <source>
        <dbReference type="Proteomes" id="UP000032721"/>
    </source>
</evidence>
<reference evidence="3 5" key="1">
    <citation type="submission" date="2013-07" db="EMBL/GenBank/DDBJ databases">
        <authorList>
            <person name="Genoscope - CEA"/>
        </authorList>
    </citation>
    <scope>NUCLEOTIDE SEQUENCE [LARGE SCALE GENOMIC DNA]</scope>
    <source>
        <strain evidence="3">FRM16</strain>
        <strain evidence="5">FRM16 / DSM 17909</strain>
    </source>
</reference>
<reference evidence="4 6" key="2">
    <citation type="submission" date="2019-07" db="EMBL/GenBank/DDBJ databases">
        <title>Genomic Encyclopedia of Type Strains, Phase I: the one thousand microbial genomes (KMG-I) project.</title>
        <authorList>
            <person name="Kyrpides N."/>
        </authorList>
    </citation>
    <scope>NUCLEOTIDE SEQUENCE [LARGE SCALE GENOMIC DNA]</scope>
    <source>
        <strain evidence="4 6">DSM 17909</strain>
    </source>
</reference>
<proteinExistence type="predicted"/>
<dbReference type="InterPro" id="IPR041698">
    <property type="entry name" value="Methyltransf_25"/>
</dbReference>
<protein>
    <submittedName>
        <fullName evidence="4">Methyltransferase family protein</fullName>
    </submittedName>
    <submittedName>
        <fullName evidence="3">Putative methyltransferase</fullName>
    </submittedName>
</protein>
<keyword evidence="3" id="KW-0489">Methyltransferase</keyword>
<dbReference type="GO" id="GO:0008168">
    <property type="term" value="F:methyltransferase activity"/>
    <property type="evidence" value="ECO:0007669"/>
    <property type="project" value="UniProtKB-KW"/>
</dbReference>
<evidence type="ECO:0000313" key="3">
    <source>
        <dbReference type="EMBL" id="CDG17840.1"/>
    </source>
</evidence>
<keyword evidence="6" id="KW-1185">Reference proteome</keyword>
<dbReference type="KEGG" id="xdo:XDD1_2141"/>
<evidence type="ECO:0000259" key="2">
    <source>
        <dbReference type="Pfam" id="PF13649"/>
    </source>
</evidence>